<keyword evidence="3" id="KW-1185">Reference proteome</keyword>
<feature type="non-terminal residue" evidence="2">
    <location>
        <position position="1"/>
    </location>
</feature>
<feature type="compositionally biased region" description="Basic and acidic residues" evidence="1">
    <location>
        <begin position="159"/>
        <end position="170"/>
    </location>
</feature>
<protein>
    <submittedName>
        <fullName evidence="2">Uncharacterized protein</fullName>
    </submittedName>
</protein>
<evidence type="ECO:0000313" key="2">
    <source>
        <dbReference type="EMBL" id="KAF8479040.1"/>
    </source>
</evidence>
<accession>A0A9P5MUQ8</accession>
<dbReference type="AlphaFoldDB" id="A0A9P5MUQ8"/>
<feature type="region of interest" description="Disordered" evidence="1">
    <location>
        <begin position="154"/>
        <end position="188"/>
    </location>
</feature>
<organism evidence="2 3">
    <name type="scientific">Russula ochroleuca</name>
    <dbReference type="NCBI Taxonomy" id="152965"/>
    <lineage>
        <taxon>Eukaryota</taxon>
        <taxon>Fungi</taxon>
        <taxon>Dikarya</taxon>
        <taxon>Basidiomycota</taxon>
        <taxon>Agaricomycotina</taxon>
        <taxon>Agaricomycetes</taxon>
        <taxon>Russulales</taxon>
        <taxon>Russulaceae</taxon>
        <taxon>Russula</taxon>
    </lineage>
</organism>
<reference evidence="2" key="2">
    <citation type="journal article" date="2020" name="Nat. Commun.">
        <title>Large-scale genome sequencing of mycorrhizal fungi provides insights into the early evolution of symbiotic traits.</title>
        <authorList>
            <person name="Miyauchi S."/>
            <person name="Kiss E."/>
            <person name="Kuo A."/>
            <person name="Drula E."/>
            <person name="Kohler A."/>
            <person name="Sanchez-Garcia M."/>
            <person name="Morin E."/>
            <person name="Andreopoulos B."/>
            <person name="Barry K.W."/>
            <person name="Bonito G."/>
            <person name="Buee M."/>
            <person name="Carver A."/>
            <person name="Chen C."/>
            <person name="Cichocki N."/>
            <person name="Clum A."/>
            <person name="Culley D."/>
            <person name="Crous P.W."/>
            <person name="Fauchery L."/>
            <person name="Girlanda M."/>
            <person name="Hayes R.D."/>
            <person name="Keri Z."/>
            <person name="LaButti K."/>
            <person name="Lipzen A."/>
            <person name="Lombard V."/>
            <person name="Magnuson J."/>
            <person name="Maillard F."/>
            <person name="Murat C."/>
            <person name="Nolan M."/>
            <person name="Ohm R.A."/>
            <person name="Pangilinan J."/>
            <person name="Pereira M.F."/>
            <person name="Perotto S."/>
            <person name="Peter M."/>
            <person name="Pfister S."/>
            <person name="Riley R."/>
            <person name="Sitrit Y."/>
            <person name="Stielow J.B."/>
            <person name="Szollosi G."/>
            <person name="Zifcakova L."/>
            <person name="Stursova M."/>
            <person name="Spatafora J.W."/>
            <person name="Tedersoo L."/>
            <person name="Vaario L.M."/>
            <person name="Yamada A."/>
            <person name="Yan M."/>
            <person name="Wang P."/>
            <person name="Xu J."/>
            <person name="Bruns T."/>
            <person name="Baldrian P."/>
            <person name="Vilgalys R."/>
            <person name="Dunand C."/>
            <person name="Henrissat B."/>
            <person name="Grigoriev I.V."/>
            <person name="Hibbett D."/>
            <person name="Nagy L.G."/>
            <person name="Martin F.M."/>
        </authorList>
    </citation>
    <scope>NUCLEOTIDE SEQUENCE</scope>
    <source>
        <strain evidence="2">Prilba</strain>
    </source>
</reference>
<evidence type="ECO:0000313" key="3">
    <source>
        <dbReference type="Proteomes" id="UP000759537"/>
    </source>
</evidence>
<reference evidence="2" key="1">
    <citation type="submission" date="2019-10" db="EMBL/GenBank/DDBJ databases">
        <authorList>
            <consortium name="DOE Joint Genome Institute"/>
            <person name="Kuo A."/>
            <person name="Miyauchi S."/>
            <person name="Kiss E."/>
            <person name="Drula E."/>
            <person name="Kohler A."/>
            <person name="Sanchez-Garcia M."/>
            <person name="Andreopoulos B."/>
            <person name="Barry K.W."/>
            <person name="Bonito G."/>
            <person name="Buee M."/>
            <person name="Carver A."/>
            <person name="Chen C."/>
            <person name="Cichocki N."/>
            <person name="Clum A."/>
            <person name="Culley D."/>
            <person name="Crous P.W."/>
            <person name="Fauchery L."/>
            <person name="Girlanda M."/>
            <person name="Hayes R."/>
            <person name="Keri Z."/>
            <person name="LaButti K."/>
            <person name="Lipzen A."/>
            <person name="Lombard V."/>
            <person name="Magnuson J."/>
            <person name="Maillard F."/>
            <person name="Morin E."/>
            <person name="Murat C."/>
            <person name="Nolan M."/>
            <person name="Ohm R."/>
            <person name="Pangilinan J."/>
            <person name="Pereira M."/>
            <person name="Perotto S."/>
            <person name="Peter M."/>
            <person name="Riley R."/>
            <person name="Sitrit Y."/>
            <person name="Stielow B."/>
            <person name="Szollosi G."/>
            <person name="Zifcakova L."/>
            <person name="Stursova M."/>
            <person name="Spatafora J.W."/>
            <person name="Tedersoo L."/>
            <person name="Vaario L.-M."/>
            <person name="Yamada A."/>
            <person name="Yan M."/>
            <person name="Wang P."/>
            <person name="Xu J."/>
            <person name="Bruns T."/>
            <person name="Baldrian P."/>
            <person name="Vilgalys R."/>
            <person name="Henrissat B."/>
            <person name="Grigoriev I.V."/>
            <person name="Hibbett D."/>
            <person name="Nagy L.G."/>
            <person name="Martin F.M."/>
        </authorList>
    </citation>
    <scope>NUCLEOTIDE SEQUENCE</scope>
    <source>
        <strain evidence="2">Prilba</strain>
    </source>
</reference>
<sequence>MRELFQVRRSSRQHCPYAYGGQQEASDLQPSGFSTPWISPIKPNDLKSDPDRFDIIQNPQYWQHFRSLAGSPFDSSDSESDSDCGDDALSVASLNLSSTIVETPFSKDASFVDWEGIGTPEMMGSNALGLIFMSEADVLGAKDVTTITPQAESLRAPRHHQDARSCDRPDQNNQAHLTFQSDGPTDETLARRFPQDIGLQGDVSDSPGSKLFEGLDWADDYKLLSAPLMRTISLPEEDEEGEDLFYGGSDLGGWLTGALDGVPKAMSLDCLDFGLPEPFAMM</sequence>
<name>A0A9P5MUQ8_9AGAM</name>
<dbReference type="OrthoDB" id="3230691at2759"/>
<proteinExistence type="predicted"/>
<dbReference type="Proteomes" id="UP000759537">
    <property type="component" value="Unassembled WGS sequence"/>
</dbReference>
<comment type="caution">
    <text evidence="2">The sequence shown here is derived from an EMBL/GenBank/DDBJ whole genome shotgun (WGS) entry which is preliminary data.</text>
</comment>
<gene>
    <name evidence="2" type="ORF">DFH94DRAFT_747206</name>
</gene>
<dbReference type="EMBL" id="WHVB01000010">
    <property type="protein sequence ID" value="KAF8479040.1"/>
    <property type="molecule type" value="Genomic_DNA"/>
</dbReference>
<evidence type="ECO:0000256" key="1">
    <source>
        <dbReference type="SAM" id="MobiDB-lite"/>
    </source>
</evidence>
<feature type="compositionally biased region" description="Polar residues" evidence="1">
    <location>
        <begin position="171"/>
        <end position="183"/>
    </location>
</feature>